<evidence type="ECO:0000313" key="3">
    <source>
        <dbReference type="EMBL" id="CAF0756390.1"/>
    </source>
</evidence>
<dbReference type="InterPro" id="IPR002035">
    <property type="entry name" value="VWF_A"/>
</dbReference>
<name>A0A813PQT4_9BILA</name>
<dbReference type="InterPro" id="IPR052969">
    <property type="entry name" value="Thr-specific_kinase-like"/>
</dbReference>
<dbReference type="EMBL" id="CAJNOG010000014">
    <property type="protein sequence ID" value="CAF0756390.1"/>
    <property type="molecule type" value="Genomic_DNA"/>
</dbReference>
<dbReference type="PANTHER" id="PTHR47763:SF1">
    <property type="entry name" value="DUF659 DOMAIN-CONTAINING PROTEIN"/>
    <property type="match status" value="1"/>
</dbReference>
<feature type="region of interest" description="Disordered" evidence="1">
    <location>
        <begin position="1"/>
        <end position="22"/>
    </location>
</feature>
<sequence length="191" mass="21454">MPRRYHSKASTGIHVDKSEQPELAEHDSSILDLAFAMDCTESMAPSIESAKNYIRAIFEEIVIFEKSDIRLAFVEYRDHPPEDTTFVTRVHNFTNSVDEMKNWLDVCQADGGGDTPEAVADALQHVLNLSWRREATRICILISDAPPHGLDRNGDNFPNGCPAGYDPLRIARDMAEHRITLYAVVVEPSID</sequence>
<organism evidence="3 5">
    <name type="scientific">Adineta steineri</name>
    <dbReference type="NCBI Taxonomy" id="433720"/>
    <lineage>
        <taxon>Eukaryota</taxon>
        <taxon>Metazoa</taxon>
        <taxon>Spiralia</taxon>
        <taxon>Gnathifera</taxon>
        <taxon>Rotifera</taxon>
        <taxon>Eurotatoria</taxon>
        <taxon>Bdelloidea</taxon>
        <taxon>Adinetida</taxon>
        <taxon>Adinetidae</taxon>
        <taxon>Adineta</taxon>
    </lineage>
</organism>
<dbReference type="Proteomes" id="UP000663844">
    <property type="component" value="Unassembled WGS sequence"/>
</dbReference>
<dbReference type="Proteomes" id="UP000663845">
    <property type="component" value="Unassembled WGS sequence"/>
</dbReference>
<dbReference type="Pfam" id="PF00092">
    <property type="entry name" value="VWA"/>
    <property type="match status" value="1"/>
</dbReference>
<reference evidence="3" key="1">
    <citation type="submission" date="2021-02" db="EMBL/GenBank/DDBJ databases">
        <authorList>
            <person name="Nowell W R."/>
        </authorList>
    </citation>
    <scope>NUCLEOTIDE SEQUENCE</scope>
</reference>
<protein>
    <recommendedName>
        <fullName evidence="2">VWFA domain-containing protein</fullName>
    </recommendedName>
</protein>
<evidence type="ECO:0000313" key="5">
    <source>
        <dbReference type="Proteomes" id="UP000663845"/>
    </source>
</evidence>
<comment type="caution">
    <text evidence="3">The sequence shown here is derived from an EMBL/GenBank/DDBJ whole genome shotgun (WGS) entry which is preliminary data.</text>
</comment>
<dbReference type="SUPFAM" id="SSF53300">
    <property type="entry name" value="vWA-like"/>
    <property type="match status" value="1"/>
</dbReference>
<dbReference type="EMBL" id="CAJOAZ010000091">
    <property type="protein sequence ID" value="CAF3526455.1"/>
    <property type="molecule type" value="Genomic_DNA"/>
</dbReference>
<dbReference type="PROSITE" id="PS50234">
    <property type="entry name" value="VWFA"/>
    <property type="match status" value="1"/>
</dbReference>
<dbReference type="AlphaFoldDB" id="A0A813PQT4"/>
<dbReference type="GO" id="GO:0004674">
    <property type="term" value="F:protein serine/threonine kinase activity"/>
    <property type="evidence" value="ECO:0007669"/>
    <property type="project" value="TreeGrafter"/>
</dbReference>
<evidence type="ECO:0000313" key="4">
    <source>
        <dbReference type="EMBL" id="CAF3526455.1"/>
    </source>
</evidence>
<dbReference type="Gene3D" id="3.40.50.410">
    <property type="entry name" value="von Willebrand factor, type A domain"/>
    <property type="match status" value="1"/>
</dbReference>
<evidence type="ECO:0000259" key="2">
    <source>
        <dbReference type="PROSITE" id="PS50234"/>
    </source>
</evidence>
<feature type="domain" description="VWFA" evidence="2">
    <location>
        <begin position="32"/>
        <end position="191"/>
    </location>
</feature>
<dbReference type="GO" id="GO:0005737">
    <property type="term" value="C:cytoplasm"/>
    <property type="evidence" value="ECO:0007669"/>
    <property type="project" value="TreeGrafter"/>
</dbReference>
<gene>
    <name evidence="3" type="ORF">JYZ213_LOCUS2799</name>
    <name evidence="4" type="ORF">OXD698_LOCUS2707</name>
</gene>
<accession>A0A813PQT4</accession>
<dbReference type="PANTHER" id="PTHR47763">
    <property type="entry name" value="ALPHA-PROTEIN KINASE VWKA"/>
    <property type="match status" value="1"/>
</dbReference>
<dbReference type="InterPro" id="IPR036465">
    <property type="entry name" value="vWFA_dom_sf"/>
</dbReference>
<evidence type="ECO:0000256" key="1">
    <source>
        <dbReference type="SAM" id="MobiDB-lite"/>
    </source>
</evidence>
<proteinExistence type="predicted"/>